<evidence type="ECO:0000259" key="6">
    <source>
        <dbReference type="Pfam" id="PF04932"/>
    </source>
</evidence>
<dbReference type="PANTHER" id="PTHR37422">
    <property type="entry name" value="TEICHURONIC ACID BIOSYNTHESIS PROTEIN TUAE"/>
    <property type="match status" value="1"/>
</dbReference>
<sequence length="473" mass="52606">MINRLERGCFASLVALLIWLPIPLGSNRIWAWTIGEVWIASTAFVLAWVLYKSREIPKNRQPLSIRQLKPFRWLIIPVAAFQLWVFCQIIPLPIFILEWISPASASAYQDVGAEWGYISLDPAATYISLIKGVAYLCFICCCAILINSKKRLKTVMLAIVISGTLQALYGAINVLLGVESSWIFSLPETDIATGSFVYKNHLANYLLLCLSMGIGLIVIDLSSSQERLSSWQEWVNALLQLLVSKKMLIRFALIIMVIALVMTRSRMGNSAFFAATFVAGVIAFCFYKQRPPKLTWLLISLFVIDIIVLGSFFGLEKVQQRIAESHLGSDTRPLVVEWSIPMMKDFLLTGSGLGSFYIVFPSYTQQAIGYYDHAHNEYVQFIAEAGLPATLFLSISLIWALGLAIWVISHRQSRTCKGAALGGLIALVAMLLHITVDFNLQAPANTVTFLAILVVIGASYSIATPLKRVRVDV</sequence>
<feature type="transmembrane region" description="Helical" evidence="5">
    <location>
        <begin position="385"/>
        <end position="407"/>
    </location>
</feature>
<keyword evidence="3 5" id="KW-1133">Transmembrane helix</keyword>
<dbReference type="PATRIC" id="fig|45658.7.peg.3538"/>
<feature type="transmembrane region" description="Helical" evidence="5">
    <location>
        <begin position="442"/>
        <end position="463"/>
    </location>
</feature>
<gene>
    <name evidence="7" type="ORF">VSVS05_03579</name>
</gene>
<accession>A0A1C7FFC5</accession>
<organism evidence="7 8">
    <name type="scientific">Vibrio scophthalmi</name>
    <dbReference type="NCBI Taxonomy" id="45658"/>
    <lineage>
        <taxon>Bacteria</taxon>
        <taxon>Pseudomonadati</taxon>
        <taxon>Pseudomonadota</taxon>
        <taxon>Gammaproteobacteria</taxon>
        <taxon>Vibrionales</taxon>
        <taxon>Vibrionaceae</taxon>
        <taxon>Vibrio</taxon>
    </lineage>
</organism>
<keyword evidence="8" id="KW-1185">Reference proteome</keyword>
<protein>
    <recommendedName>
        <fullName evidence="6">O-antigen ligase-related domain-containing protein</fullName>
    </recommendedName>
</protein>
<evidence type="ECO:0000256" key="3">
    <source>
        <dbReference type="ARBA" id="ARBA00022989"/>
    </source>
</evidence>
<feature type="transmembrane region" description="Helical" evidence="5">
    <location>
        <begin position="270"/>
        <end position="287"/>
    </location>
</feature>
<dbReference type="EMBL" id="CP016415">
    <property type="protein sequence ID" value="ANU38616.1"/>
    <property type="molecule type" value="Genomic_DNA"/>
</dbReference>
<comment type="subcellular location">
    <subcellularLocation>
        <location evidence="1">Membrane</location>
        <topology evidence="1">Multi-pass membrane protein</topology>
    </subcellularLocation>
</comment>
<dbReference type="Pfam" id="PF04932">
    <property type="entry name" value="Wzy_C"/>
    <property type="match status" value="1"/>
</dbReference>
<dbReference type="InterPro" id="IPR007016">
    <property type="entry name" value="O-antigen_ligase-rel_domated"/>
</dbReference>
<proteinExistence type="predicted"/>
<evidence type="ECO:0000256" key="4">
    <source>
        <dbReference type="ARBA" id="ARBA00023136"/>
    </source>
</evidence>
<feature type="transmembrane region" description="Helical" evidence="5">
    <location>
        <begin position="419"/>
        <end position="436"/>
    </location>
</feature>
<keyword evidence="4 5" id="KW-0472">Membrane</keyword>
<name>A0A1C7FFC5_9VIBR</name>
<reference evidence="7 8" key="1">
    <citation type="submission" date="2016-07" db="EMBL/GenBank/DDBJ databases">
        <title>Genome sequencing of Vibrio scophthalmi strain VS-05, an isolated from Paralichthys olivaceus.</title>
        <authorList>
            <person name="Han H.-J."/>
        </authorList>
    </citation>
    <scope>NUCLEOTIDE SEQUENCE [LARGE SCALE GENOMIC DNA]</scope>
    <source>
        <strain evidence="7 8">VS-05</strain>
    </source>
</reference>
<feature type="transmembrane region" description="Helical" evidence="5">
    <location>
        <begin position="71"/>
        <end position="96"/>
    </location>
</feature>
<dbReference type="PANTHER" id="PTHR37422:SF13">
    <property type="entry name" value="LIPOPOLYSACCHARIDE BIOSYNTHESIS PROTEIN PA4999-RELATED"/>
    <property type="match status" value="1"/>
</dbReference>
<dbReference type="AlphaFoldDB" id="A0A1C7FFC5"/>
<feature type="transmembrane region" description="Helical" evidence="5">
    <location>
        <begin position="294"/>
        <end position="315"/>
    </location>
</feature>
<feature type="transmembrane region" description="Helical" evidence="5">
    <location>
        <begin position="7"/>
        <end position="24"/>
    </location>
</feature>
<feature type="transmembrane region" description="Helical" evidence="5">
    <location>
        <begin position="202"/>
        <end position="221"/>
    </location>
</feature>
<evidence type="ECO:0000313" key="8">
    <source>
        <dbReference type="Proteomes" id="UP000092528"/>
    </source>
</evidence>
<evidence type="ECO:0000256" key="5">
    <source>
        <dbReference type="SAM" id="Phobius"/>
    </source>
</evidence>
<dbReference type="InterPro" id="IPR051533">
    <property type="entry name" value="WaaL-like"/>
</dbReference>
<keyword evidence="2 5" id="KW-0812">Transmembrane</keyword>
<evidence type="ECO:0000256" key="2">
    <source>
        <dbReference type="ARBA" id="ARBA00022692"/>
    </source>
</evidence>
<feature type="transmembrane region" description="Helical" evidence="5">
    <location>
        <begin position="247"/>
        <end position="264"/>
    </location>
</feature>
<feature type="transmembrane region" description="Helical" evidence="5">
    <location>
        <begin position="30"/>
        <end position="51"/>
    </location>
</feature>
<evidence type="ECO:0000313" key="7">
    <source>
        <dbReference type="EMBL" id="ANU38616.1"/>
    </source>
</evidence>
<feature type="domain" description="O-antigen ligase-related" evidence="6">
    <location>
        <begin position="251"/>
        <end position="393"/>
    </location>
</feature>
<evidence type="ECO:0000256" key="1">
    <source>
        <dbReference type="ARBA" id="ARBA00004141"/>
    </source>
</evidence>
<dbReference type="GO" id="GO:0016020">
    <property type="term" value="C:membrane"/>
    <property type="evidence" value="ECO:0007669"/>
    <property type="project" value="UniProtKB-SubCell"/>
</dbReference>
<dbReference type="RefSeq" id="WP_065546377.1">
    <property type="nucleotide sequence ID" value="NZ_CP016415.1"/>
</dbReference>
<dbReference type="Proteomes" id="UP000092528">
    <property type="component" value="Chromosome 2"/>
</dbReference>
<feature type="transmembrane region" description="Helical" evidence="5">
    <location>
        <begin position="123"/>
        <end position="146"/>
    </location>
</feature>